<reference evidence="4" key="3">
    <citation type="submission" date="2011-03" db="EMBL/GenBank/DDBJ databases">
        <title>Annotation of Magnaporthe poae ATCC 64411.</title>
        <authorList>
            <person name="Ma L.-J."/>
            <person name="Dead R."/>
            <person name="Young S.K."/>
            <person name="Zeng Q."/>
            <person name="Gargeya S."/>
            <person name="Fitzgerald M."/>
            <person name="Haas B."/>
            <person name="Abouelleil A."/>
            <person name="Alvarado L."/>
            <person name="Arachchi H.M."/>
            <person name="Berlin A."/>
            <person name="Brown A."/>
            <person name="Chapman S.B."/>
            <person name="Chen Z."/>
            <person name="Dunbar C."/>
            <person name="Freedman E."/>
            <person name="Gearin G."/>
            <person name="Gellesch M."/>
            <person name="Goldberg J."/>
            <person name="Griggs A."/>
            <person name="Gujja S."/>
            <person name="Heiman D."/>
            <person name="Howarth C."/>
            <person name="Larson L."/>
            <person name="Lui A."/>
            <person name="MacDonald P.J.P."/>
            <person name="Mehta T."/>
            <person name="Montmayeur A."/>
            <person name="Murphy C."/>
            <person name="Neiman D."/>
            <person name="Pearson M."/>
            <person name="Priest M."/>
            <person name="Roberts A."/>
            <person name="Saif S."/>
            <person name="Shea T."/>
            <person name="Shenoy N."/>
            <person name="Sisk P."/>
            <person name="Stolte C."/>
            <person name="Sykes S."/>
            <person name="Yandava C."/>
            <person name="Wortman J."/>
            <person name="Nusbaum C."/>
            <person name="Birren B."/>
        </authorList>
    </citation>
    <scope>NUCLEOTIDE SEQUENCE</scope>
    <source>
        <strain evidence="4">ATCC 64411</strain>
    </source>
</reference>
<dbReference type="Gene3D" id="4.10.240.10">
    <property type="entry name" value="Zn(2)-C6 fungal-type DNA-binding domain"/>
    <property type="match status" value="1"/>
</dbReference>
<evidence type="ECO:0000313" key="4">
    <source>
        <dbReference type="EMBL" id="KLU87589.1"/>
    </source>
</evidence>
<evidence type="ECO:0000256" key="2">
    <source>
        <dbReference type="SAM" id="MobiDB-lite"/>
    </source>
</evidence>
<dbReference type="InterPro" id="IPR001138">
    <property type="entry name" value="Zn2Cys6_DnaBD"/>
</dbReference>
<organism evidence="5 6">
    <name type="scientific">Magnaporthiopsis poae (strain ATCC 64411 / 73-15)</name>
    <name type="common">Kentucky bluegrass fungus</name>
    <name type="synonym">Magnaporthe poae</name>
    <dbReference type="NCBI Taxonomy" id="644358"/>
    <lineage>
        <taxon>Eukaryota</taxon>
        <taxon>Fungi</taxon>
        <taxon>Dikarya</taxon>
        <taxon>Ascomycota</taxon>
        <taxon>Pezizomycotina</taxon>
        <taxon>Sordariomycetes</taxon>
        <taxon>Sordariomycetidae</taxon>
        <taxon>Magnaporthales</taxon>
        <taxon>Magnaporthaceae</taxon>
        <taxon>Magnaporthiopsis</taxon>
    </lineage>
</organism>
<reference evidence="5" key="4">
    <citation type="journal article" date="2015" name="G3 (Bethesda)">
        <title>Genome sequences of three phytopathogenic species of the Magnaporthaceae family of fungi.</title>
        <authorList>
            <person name="Okagaki L.H."/>
            <person name="Nunes C.C."/>
            <person name="Sailsbery J."/>
            <person name="Clay B."/>
            <person name="Brown D."/>
            <person name="John T."/>
            <person name="Oh Y."/>
            <person name="Young N."/>
            <person name="Fitzgerald M."/>
            <person name="Haas B.J."/>
            <person name="Zeng Q."/>
            <person name="Young S."/>
            <person name="Adiconis X."/>
            <person name="Fan L."/>
            <person name="Levin J.Z."/>
            <person name="Mitchell T.K."/>
            <person name="Okubara P.A."/>
            <person name="Farman M.L."/>
            <person name="Kohn L.M."/>
            <person name="Birren B."/>
            <person name="Ma L.-J."/>
            <person name="Dean R.A."/>
        </authorList>
    </citation>
    <scope>NUCLEOTIDE SEQUENCE</scope>
    <source>
        <strain evidence="5">ATCC 64411 / 73-15</strain>
    </source>
</reference>
<dbReference type="PROSITE" id="PS50048">
    <property type="entry name" value="ZN2_CY6_FUNGAL_2"/>
    <property type="match status" value="1"/>
</dbReference>
<evidence type="ECO:0000313" key="5">
    <source>
        <dbReference type="EnsemblFungi" id="MAPG_06586T0"/>
    </source>
</evidence>
<feature type="domain" description="Zn(2)-C6 fungal-type" evidence="3">
    <location>
        <begin position="114"/>
        <end position="148"/>
    </location>
</feature>
<dbReference type="Proteomes" id="UP000011715">
    <property type="component" value="Unassembled WGS sequence"/>
</dbReference>
<name>A0A0C4E2F0_MAGP6</name>
<proteinExistence type="predicted"/>
<feature type="region of interest" description="Disordered" evidence="2">
    <location>
        <begin position="35"/>
        <end position="55"/>
    </location>
</feature>
<reference evidence="5" key="5">
    <citation type="submission" date="2015-06" db="UniProtKB">
        <authorList>
            <consortium name="EnsemblFungi"/>
        </authorList>
    </citation>
    <scope>IDENTIFICATION</scope>
    <source>
        <strain evidence="5">ATCC 64411</strain>
    </source>
</reference>
<dbReference type="VEuPathDB" id="FungiDB:MAPG_06586"/>
<evidence type="ECO:0000256" key="1">
    <source>
        <dbReference type="ARBA" id="ARBA00023242"/>
    </source>
</evidence>
<feature type="compositionally biased region" description="Polar residues" evidence="2">
    <location>
        <begin position="297"/>
        <end position="313"/>
    </location>
</feature>
<dbReference type="EMBL" id="ADBL01001596">
    <property type="status" value="NOT_ANNOTATED_CDS"/>
    <property type="molecule type" value="Genomic_DNA"/>
</dbReference>
<dbReference type="STRING" id="644358.A0A0C4E2F0"/>
<dbReference type="Pfam" id="PF00172">
    <property type="entry name" value="Zn_clus"/>
    <property type="match status" value="1"/>
</dbReference>
<feature type="compositionally biased region" description="Low complexity" evidence="2">
    <location>
        <begin position="178"/>
        <end position="192"/>
    </location>
</feature>
<keyword evidence="6" id="KW-1185">Reference proteome</keyword>
<feature type="compositionally biased region" description="Polar residues" evidence="2">
    <location>
        <begin position="264"/>
        <end position="281"/>
    </location>
</feature>
<dbReference type="GO" id="GO:0008270">
    <property type="term" value="F:zinc ion binding"/>
    <property type="evidence" value="ECO:0007669"/>
    <property type="project" value="InterPro"/>
</dbReference>
<accession>A0A0C4E2F0</accession>
<evidence type="ECO:0000313" key="6">
    <source>
        <dbReference type="Proteomes" id="UP000011715"/>
    </source>
</evidence>
<feature type="compositionally biased region" description="Basic and acidic residues" evidence="2">
    <location>
        <begin position="397"/>
        <end position="410"/>
    </location>
</feature>
<dbReference type="CDD" id="cd00067">
    <property type="entry name" value="GAL4"/>
    <property type="match status" value="1"/>
</dbReference>
<feature type="compositionally biased region" description="Basic and acidic residues" evidence="2">
    <location>
        <begin position="43"/>
        <end position="55"/>
    </location>
</feature>
<reference evidence="6" key="1">
    <citation type="submission" date="2010-05" db="EMBL/GenBank/DDBJ databases">
        <title>The genome sequence of Magnaporthe poae strain ATCC 64411.</title>
        <authorList>
            <person name="Ma L.-J."/>
            <person name="Dead R."/>
            <person name="Young S."/>
            <person name="Zeng Q."/>
            <person name="Koehrsen M."/>
            <person name="Alvarado L."/>
            <person name="Berlin A."/>
            <person name="Chapman S.B."/>
            <person name="Chen Z."/>
            <person name="Freedman E."/>
            <person name="Gellesch M."/>
            <person name="Goldberg J."/>
            <person name="Griggs A."/>
            <person name="Gujja S."/>
            <person name="Heilman E.R."/>
            <person name="Heiman D."/>
            <person name="Hepburn T."/>
            <person name="Howarth C."/>
            <person name="Jen D."/>
            <person name="Larson L."/>
            <person name="Mehta T."/>
            <person name="Neiman D."/>
            <person name="Pearson M."/>
            <person name="Roberts A."/>
            <person name="Saif S."/>
            <person name="Shea T."/>
            <person name="Shenoy N."/>
            <person name="Sisk P."/>
            <person name="Stolte C."/>
            <person name="Sykes S."/>
            <person name="Walk T."/>
            <person name="White J."/>
            <person name="Yandava C."/>
            <person name="Haas B."/>
            <person name="Nusbaum C."/>
            <person name="Birren B."/>
        </authorList>
    </citation>
    <scope>NUCLEOTIDE SEQUENCE [LARGE SCALE GENOMIC DNA]</scope>
    <source>
        <strain evidence="6">ATCC 64411 / 73-15</strain>
    </source>
</reference>
<dbReference type="InterPro" id="IPR036864">
    <property type="entry name" value="Zn2-C6_fun-type_DNA-bd_sf"/>
</dbReference>
<dbReference type="EnsemblFungi" id="MAPG_06586T0">
    <property type="protein sequence ID" value="MAPG_06586T0"/>
    <property type="gene ID" value="MAPG_06586"/>
</dbReference>
<dbReference type="GO" id="GO:0000981">
    <property type="term" value="F:DNA-binding transcription factor activity, RNA polymerase II-specific"/>
    <property type="evidence" value="ECO:0007669"/>
    <property type="project" value="InterPro"/>
</dbReference>
<feature type="region of interest" description="Disordered" evidence="2">
    <location>
        <begin position="155"/>
        <end position="207"/>
    </location>
</feature>
<protein>
    <recommendedName>
        <fullName evidence="3">Zn(2)-C6 fungal-type domain-containing protein</fullName>
    </recommendedName>
</protein>
<dbReference type="OrthoDB" id="4150019at2759"/>
<sequence length="424" mass="46042">MTDAMSYQYPPPPPHGVEMGMSSSAYAATYAPLPHSSEFGMGSEHDPNYSPRDRRDSFSTAMHLKRSMSTPNVRPELPLEQAHMQHQGQPVDHVSFLAADKRRNKLGYHRTSVACGHCRRRKIRCLPSSDDPEGRCINCIRLKKDCNFFPVDQQPAPAPADSRQKSGSRCSVGPGGVPPASSSPSIASGYPSDMHGGQHYTHPMAPSTECARGDGFYPDAKAVAGASTTRTFEYGHTAMTDWMPGDGAPSSSRSYSRESPVTPAFSSYTTNAAPSSTTWATPGSDDHSPRDSLPWPSYQTSSTRSMSFGSESLSSHHQHQHYQYPSISQMTSPDRSYDRRLPSLSGGMYPGPVVTGTGVENNPGTTLEHNTSLSAGAVPSSTYGSWNAQYSQGWYDQDRGVPDEHSHHLAESQSHGTGVYYASR</sequence>
<feature type="region of interest" description="Disordered" evidence="2">
    <location>
        <begin position="239"/>
        <end position="337"/>
    </location>
</feature>
<gene>
    <name evidence="4" type="ORF">MAPG_06586</name>
</gene>
<evidence type="ECO:0000259" key="3">
    <source>
        <dbReference type="PROSITE" id="PS50048"/>
    </source>
</evidence>
<dbReference type="AlphaFoldDB" id="A0A0C4E2F0"/>
<dbReference type="OMA" id="TQGRCIN"/>
<feature type="compositionally biased region" description="Low complexity" evidence="2">
    <location>
        <begin position="250"/>
        <end position="259"/>
    </location>
</feature>
<dbReference type="SMART" id="SM00066">
    <property type="entry name" value="GAL4"/>
    <property type="match status" value="1"/>
</dbReference>
<keyword evidence="1" id="KW-0539">Nucleus</keyword>
<dbReference type="PROSITE" id="PS00463">
    <property type="entry name" value="ZN2_CY6_FUNGAL_1"/>
    <property type="match status" value="1"/>
</dbReference>
<dbReference type="eggNOG" id="ENOG502S404">
    <property type="taxonomic scope" value="Eukaryota"/>
</dbReference>
<feature type="region of interest" description="Disordered" evidence="2">
    <location>
        <begin position="397"/>
        <end position="424"/>
    </location>
</feature>
<dbReference type="SUPFAM" id="SSF57701">
    <property type="entry name" value="Zn2/Cys6 DNA-binding domain"/>
    <property type="match status" value="1"/>
</dbReference>
<reference evidence="4" key="2">
    <citation type="submission" date="2010-05" db="EMBL/GenBank/DDBJ databases">
        <title>The Genome Sequence of Magnaporthe poae strain ATCC 64411.</title>
        <authorList>
            <consortium name="The Broad Institute Genome Sequencing Platform"/>
            <consortium name="Broad Institute Genome Sequencing Center for Infectious Disease"/>
            <person name="Ma L.-J."/>
            <person name="Dead R."/>
            <person name="Young S."/>
            <person name="Zeng Q."/>
            <person name="Koehrsen M."/>
            <person name="Alvarado L."/>
            <person name="Berlin A."/>
            <person name="Chapman S.B."/>
            <person name="Chen Z."/>
            <person name="Freedman E."/>
            <person name="Gellesch M."/>
            <person name="Goldberg J."/>
            <person name="Griggs A."/>
            <person name="Gujja S."/>
            <person name="Heilman E.R."/>
            <person name="Heiman D."/>
            <person name="Hepburn T."/>
            <person name="Howarth C."/>
            <person name="Jen D."/>
            <person name="Larson L."/>
            <person name="Mehta T."/>
            <person name="Neiman D."/>
            <person name="Pearson M."/>
            <person name="Roberts A."/>
            <person name="Saif S."/>
            <person name="Shea T."/>
            <person name="Shenoy N."/>
            <person name="Sisk P."/>
            <person name="Stolte C."/>
            <person name="Sykes S."/>
            <person name="Walk T."/>
            <person name="White J."/>
            <person name="Yandava C."/>
            <person name="Haas B."/>
            <person name="Nusbaum C."/>
            <person name="Birren B."/>
        </authorList>
    </citation>
    <scope>NUCLEOTIDE SEQUENCE</scope>
    <source>
        <strain evidence="4">ATCC 64411</strain>
    </source>
</reference>
<dbReference type="EMBL" id="GL876970">
    <property type="protein sequence ID" value="KLU87589.1"/>
    <property type="molecule type" value="Genomic_DNA"/>
</dbReference>